<evidence type="ECO:0000313" key="2">
    <source>
        <dbReference type="Proteomes" id="UP000886885"/>
    </source>
</evidence>
<dbReference type="EMBL" id="JAAWWB010000020">
    <property type="protein sequence ID" value="KAG6757772.1"/>
    <property type="molecule type" value="Genomic_DNA"/>
</dbReference>
<dbReference type="PANTHER" id="PTHR34539:SF19">
    <property type="entry name" value="T6J4.11 PROTEIN"/>
    <property type="match status" value="1"/>
</dbReference>
<sequence>MDELQNNKKRVRDDAFELELDLPEVKKIREDLLGIIDDSDPDSLGQDLDSVMKSFELEISACSSSPVPVVDLTSESGESRPDLGYLLEASDDELGLPPSINSSSEEVKGEKETELVRVDSAESSGIGGEIWGFEDQIPTFDSFGLGVGDVDYNSRYVAFDDGLFEYSNACFDSSEFVDLSWRRGLANYLKFFILQNETGKTVRLEPRASSLWGGMGRVRKGSPLVG</sequence>
<reference evidence="1" key="1">
    <citation type="journal article" date="2020" name="bioRxiv">
        <title>Hybrid origin of Populus tomentosa Carr. identified through genome sequencing and phylogenomic analysis.</title>
        <authorList>
            <person name="An X."/>
            <person name="Gao K."/>
            <person name="Chen Z."/>
            <person name="Li J."/>
            <person name="Yang X."/>
            <person name="Yang X."/>
            <person name="Zhou J."/>
            <person name="Guo T."/>
            <person name="Zhao T."/>
            <person name="Huang S."/>
            <person name="Miao D."/>
            <person name="Khan W.U."/>
            <person name="Rao P."/>
            <person name="Ye M."/>
            <person name="Lei B."/>
            <person name="Liao W."/>
            <person name="Wang J."/>
            <person name="Ji L."/>
            <person name="Li Y."/>
            <person name="Guo B."/>
            <person name="Mustafa N.S."/>
            <person name="Li S."/>
            <person name="Yun Q."/>
            <person name="Keller S.R."/>
            <person name="Mao J."/>
            <person name="Zhang R."/>
            <person name="Strauss S.H."/>
        </authorList>
    </citation>
    <scope>NUCLEOTIDE SEQUENCE</scope>
    <source>
        <strain evidence="1">GM15</strain>
        <tissue evidence="1">Leaf</tissue>
    </source>
</reference>
<proteinExistence type="predicted"/>
<accession>A0A8X7YYQ8</accession>
<comment type="caution">
    <text evidence="1">The sequence shown here is derived from an EMBL/GenBank/DDBJ whole genome shotgun (WGS) entry which is preliminary data.</text>
</comment>
<dbReference type="Proteomes" id="UP000886885">
    <property type="component" value="Chromosome 10D"/>
</dbReference>
<dbReference type="OrthoDB" id="781489at2759"/>
<dbReference type="AlphaFoldDB" id="A0A8X7YYQ8"/>
<gene>
    <name evidence="1" type="ORF">POTOM_038097</name>
</gene>
<keyword evidence="2" id="KW-1185">Reference proteome</keyword>
<dbReference type="PANTHER" id="PTHR34539">
    <property type="entry name" value="T6J4.11 PROTEIN"/>
    <property type="match status" value="1"/>
</dbReference>
<organism evidence="1 2">
    <name type="scientific">Populus tomentosa</name>
    <name type="common">Chinese white poplar</name>
    <dbReference type="NCBI Taxonomy" id="118781"/>
    <lineage>
        <taxon>Eukaryota</taxon>
        <taxon>Viridiplantae</taxon>
        <taxon>Streptophyta</taxon>
        <taxon>Embryophyta</taxon>
        <taxon>Tracheophyta</taxon>
        <taxon>Spermatophyta</taxon>
        <taxon>Magnoliopsida</taxon>
        <taxon>eudicotyledons</taxon>
        <taxon>Gunneridae</taxon>
        <taxon>Pentapetalae</taxon>
        <taxon>rosids</taxon>
        <taxon>fabids</taxon>
        <taxon>Malpighiales</taxon>
        <taxon>Salicaceae</taxon>
        <taxon>Saliceae</taxon>
        <taxon>Populus</taxon>
    </lineage>
</organism>
<name>A0A8X7YYQ8_POPTO</name>
<protein>
    <submittedName>
        <fullName evidence="1">Uncharacterized protein</fullName>
    </submittedName>
</protein>
<evidence type="ECO:0000313" key="1">
    <source>
        <dbReference type="EMBL" id="KAG6757772.1"/>
    </source>
</evidence>